<comment type="similarity">
    <text evidence="2">Belongs to the SEC2 family.</text>
</comment>
<evidence type="ECO:0000313" key="4">
    <source>
        <dbReference type="Proteomes" id="UP000046393"/>
    </source>
</evidence>
<dbReference type="PANTHER" id="PTHR14430:SF0">
    <property type="entry name" value="SEC2P DOMAIN-CONTAINING PROTEIN"/>
    <property type="match status" value="1"/>
</dbReference>
<dbReference type="WBParaSite" id="SMUV_0000385701-mRNA-1">
    <property type="protein sequence ID" value="SMUV_0000385701-mRNA-1"/>
    <property type="gene ID" value="SMUV_0000385701"/>
</dbReference>
<dbReference type="AlphaFoldDB" id="A0A0N5AHK1"/>
<keyword evidence="1 3" id="KW-0175">Coiled coil</keyword>
<evidence type="ECO:0000313" key="5">
    <source>
        <dbReference type="WBParaSite" id="SMUV_0000385701-mRNA-1"/>
    </source>
</evidence>
<dbReference type="Pfam" id="PF25555">
    <property type="entry name" value="RAB3A-like_C"/>
    <property type="match status" value="1"/>
</dbReference>
<keyword evidence="4" id="KW-1185">Reference proteome</keyword>
<organism evidence="4 5">
    <name type="scientific">Syphacia muris</name>
    <dbReference type="NCBI Taxonomy" id="451379"/>
    <lineage>
        <taxon>Eukaryota</taxon>
        <taxon>Metazoa</taxon>
        <taxon>Ecdysozoa</taxon>
        <taxon>Nematoda</taxon>
        <taxon>Chromadorea</taxon>
        <taxon>Rhabditida</taxon>
        <taxon>Spirurina</taxon>
        <taxon>Oxyuridomorpha</taxon>
        <taxon>Oxyuroidea</taxon>
        <taxon>Oxyuridae</taxon>
        <taxon>Syphacia</taxon>
    </lineage>
</organism>
<dbReference type="STRING" id="451379.A0A0N5AHK1"/>
<dbReference type="InterPro" id="IPR040351">
    <property type="entry name" value="RAB3IL/RAB3IP/Sec2"/>
</dbReference>
<proteinExistence type="inferred from homology"/>
<dbReference type="CDD" id="cd21044">
    <property type="entry name" value="Rab11BD_RAB3IP_like"/>
    <property type="match status" value="1"/>
</dbReference>
<evidence type="ECO:0000256" key="2">
    <source>
        <dbReference type="ARBA" id="ARBA00025794"/>
    </source>
</evidence>
<dbReference type="GO" id="GO:0070319">
    <property type="term" value="C:Golgi to plasma membrane transport vesicle"/>
    <property type="evidence" value="ECO:0007669"/>
    <property type="project" value="TreeGrafter"/>
</dbReference>
<sequence length="368" mass="42271">MSFYKVFLSIFCLQEKFFKLFYSESLSASNISLTAENLEESATRILELERELLFARNSIAEKDAKCKRLSDLQNHMDTEVHELTEKLFQEAYKMVNDAEERREKAEKLLAESRMKLDVLTAEVEALKIIVKAPSVHIARGGVANRIFGCNFLMLTLNILLLTKVIRITSKKNKRMENYVSAEKKSLSLPVSAKGSITHNEEDNVFEIDPLYYREFTEWHESGATVDEKSPFWERILTEEIKPCLNFEKREITSKVLSAIRNNTLELESVNEQKPCLKACALTGVCCICPYRLRIAGNEDWLFISLLARNRITAVCDFFTYIRYVNQGIVKSGLHDLYREVINLRKNMALARLGLGFVPKLAECRSSAH</sequence>
<reference evidence="5" key="1">
    <citation type="submission" date="2017-02" db="UniProtKB">
        <authorList>
            <consortium name="WormBaseParasite"/>
        </authorList>
    </citation>
    <scope>IDENTIFICATION</scope>
</reference>
<evidence type="ECO:0000256" key="3">
    <source>
        <dbReference type="SAM" id="Coils"/>
    </source>
</evidence>
<accession>A0A0N5AHK1</accession>
<protein>
    <submittedName>
        <fullName evidence="5">Sec2p domain-containing protein</fullName>
    </submittedName>
</protein>
<dbReference type="Gene3D" id="1.20.5.4880">
    <property type="match status" value="1"/>
</dbReference>
<feature type="coiled-coil region" evidence="3">
    <location>
        <begin position="38"/>
        <end position="122"/>
    </location>
</feature>
<dbReference type="GO" id="GO:0005085">
    <property type="term" value="F:guanyl-nucleotide exchange factor activity"/>
    <property type="evidence" value="ECO:0007669"/>
    <property type="project" value="InterPro"/>
</dbReference>
<name>A0A0N5AHK1_9BILA</name>
<dbReference type="SUPFAM" id="SSF144284">
    <property type="entry name" value="Sec2 N-terminal region"/>
    <property type="match status" value="1"/>
</dbReference>
<dbReference type="GO" id="GO:0006887">
    <property type="term" value="P:exocytosis"/>
    <property type="evidence" value="ECO:0007669"/>
    <property type="project" value="TreeGrafter"/>
</dbReference>
<evidence type="ECO:0000256" key="1">
    <source>
        <dbReference type="ARBA" id="ARBA00023054"/>
    </source>
</evidence>
<dbReference type="PANTHER" id="PTHR14430">
    <property type="entry name" value="RABIN3-RELATED"/>
    <property type="match status" value="1"/>
</dbReference>
<dbReference type="Proteomes" id="UP000046393">
    <property type="component" value="Unplaced"/>
</dbReference>